<gene>
    <name evidence="1" type="ORF">GCM10008023_06080</name>
</gene>
<organism evidence="1 2">
    <name type="scientific">Sphingomonas glacialis</name>
    <dbReference type="NCBI Taxonomy" id="658225"/>
    <lineage>
        <taxon>Bacteria</taxon>
        <taxon>Pseudomonadati</taxon>
        <taxon>Pseudomonadota</taxon>
        <taxon>Alphaproteobacteria</taxon>
        <taxon>Sphingomonadales</taxon>
        <taxon>Sphingomonadaceae</taxon>
        <taxon>Sphingomonas</taxon>
    </lineage>
</organism>
<sequence>MTGLGELCFVIAIFAMIAPPVERALIHHRSAKVGIFQNTFAEAFPVVPPSPSLDALTRQAEDALDQDNLSRGIIATAATYDHANDGTPEA</sequence>
<name>A0ABQ3LIP5_9SPHN</name>
<evidence type="ECO:0000313" key="2">
    <source>
        <dbReference type="Proteomes" id="UP000652430"/>
    </source>
</evidence>
<reference evidence="2" key="1">
    <citation type="journal article" date="2019" name="Int. J. Syst. Evol. Microbiol.">
        <title>The Global Catalogue of Microorganisms (GCM) 10K type strain sequencing project: providing services to taxonomists for standard genome sequencing and annotation.</title>
        <authorList>
            <consortium name="The Broad Institute Genomics Platform"/>
            <consortium name="The Broad Institute Genome Sequencing Center for Infectious Disease"/>
            <person name="Wu L."/>
            <person name="Ma J."/>
        </authorList>
    </citation>
    <scope>NUCLEOTIDE SEQUENCE [LARGE SCALE GENOMIC DNA]</scope>
    <source>
        <strain evidence="2">CGMCC 1.8957</strain>
    </source>
</reference>
<protein>
    <submittedName>
        <fullName evidence="1">Uncharacterized protein</fullName>
    </submittedName>
</protein>
<evidence type="ECO:0000313" key="1">
    <source>
        <dbReference type="EMBL" id="GHH09421.1"/>
    </source>
</evidence>
<proteinExistence type="predicted"/>
<keyword evidence="2" id="KW-1185">Reference proteome</keyword>
<dbReference type="RefSeq" id="WP_189675042.1">
    <property type="nucleotide sequence ID" value="NZ_BNAQ01000001.1"/>
</dbReference>
<accession>A0ABQ3LIP5</accession>
<dbReference type="Proteomes" id="UP000652430">
    <property type="component" value="Unassembled WGS sequence"/>
</dbReference>
<comment type="caution">
    <text evidence="1">The sequence shown here is derived from an EMBL/GenBank/DDBJ whole genome shotgun (WGS) entry which is preliminary data.</text>
</comment>
<dbReference type="EMBL" id="BNAQ01000001">
    <property type="protein sequence ID" value="GHH09421.1"/>
    <property type="molecule type" value="Genomic_DNA"/>
</dbReference>